<name>A0AA95H1D1_9GAMM</name>
<feature type="domain" description="Thioredoxin" evidence="1">
    <location>
        <begin position="5"/>
        <end position="102"/>
    </location>
</feature>
<dbReference type="Proteomes" id="UP001300672">
    <property type="component" value="Chromosome"/>
</dbReference>
<reference evidence="2" key="1">
    <citation type="journal article" date="2023" name="Int. J. Mol. Sci.">
        <title>Metagenomics Revealed a New Genus 'Candidatus Thiocaldithrix dubininis' gen. nov., sp. nov. and a New Species 'Candidatus Thiothrix putei' sp. nov. in the Family Thiotrichaceae, Some Members of Which Have Traits of Both Na+- and H+-Motive Energetics.</title>
        <authorList>
            <person name="Ravin N.V."/>
            <person name="Muntyan M.S."/>
            <person name="Smolyakov D.D."/>
            <person name="Rudenko T.S."/>
            <person name="Beletsky A.V."/>
            <person name="Mardanov A.V."/>
            <person name="Grabovich M.Y."/>
        </authorList>
    </citation>
    <scope>NUCLEOTIDE SEQUENCE</scope>
    <source>
        <strain evidence="2">GKL-01</strain>
    </source>
</reference>
<reference evidence="2" key="2">
    <citation type="submission" date="2023-04" db="EMBL/GenBank/DDBJ databases">
        <authorList>
            <person name="Beletskiy A.V."/>
            <person name="Mardanov A.V."/>
            <person name="Ravin N.V."/>
        </authorList>
    </citation>
    <scope>NUCLEOTIDE SEQUENCE</scope>
    <source>
        <strain evidence="2">GKL-01</strain>
    </source>
</reference>
<dbReference type="InterPro" id="IPR013766">
    <property type="entry name" value="Thioredoxin_domain"/>
</dbReference>
<sequence length="113" mass="12359">MGFTPLTDLNFHQTLSDVTGTALVLVGAAHCGACKQLKTVLHRYQNTENALPIFEVDAVMNGGIIQALTIFHLPALFLYVDGHYHRQIQCEATLPALQTAIQQALMQAAEEEP</sequence>
<dbReference type="KEGG" id="tdu:QJT80_08900"/>
<dbReference type="Gene3D" id="3.40.30.10">
    <property type="entry name" value="Glutaredoxin"/>
    <property type="match status" value="1"/>
</dbReference>
<dbReference type="EMBL" id="CP124755">
    <property type="protein sequence ID" value="WGZ89622.1"/>
    <property type="molecule type" value="Genomic_DNA"/>
</dbReference>
<organism evidence="2">
    <name type="scientific">Candidatus Thiocaldithrix dubininis</name>
    <dbReference type="NCBI Taxonomy" id="3080823"/>
    <lineage>
        <taxon>Bacteria</taxon>
        <taxon>Pseudomonadati</taxon>
        <taxon>Pseudomonadota</taxon>
        <taxon>Gammaproteobacteria</taxon>
        <taxon>Thiotrichales</taxon>
        <taxon>Thiotrichaceae</taxon>
        <taxon>Candidatus Thiocaldithrix</taxon>
    </lineage>
</organism>
<dbReference type="CDD" id="cd02947">
    <property type="entry name" value="TRX_family"/>
    <property type="match status" value="1"/>
</dbReference>
<gene>
    <name evidence="2" type="ORF">QJT80_08900</name>
</gene>
<dbReference type="SUPFAM" id="SSF52833">
    <property type="entry name" value="Thioredoxin-like"/>
    <property type="match status" value="1"/>
</dbReference>
<protein>
    <submittedName>
        <fullName evidence="2">Thioredoxin family protein</fullName>
    </submittedName>
</protein>
<accession>A0AA95H1D1</accession>
<dbReference type="Pfam" id="PF00085">
    <property type="entry name" value="Thioredoxin"/>
    <property type="match status" value="1"/>
</dbReference>
<evidence type="ECO:0000259" key="1">
    <source>
        <dbReference type="Pfam" id="PF00085"/>
    </source>
</evidence>
<proteinExistence type="predicted"/>
<dbReference type="AlphaFoldDB" id="A0AA95H1D1"/>
<dbReference type="InterPro" id="IPR036249">
    <property type="entry name" value="Thioredoxin-like_sf"/>
</dbReference>
<evidence type="ECO:0000313" key="2">
    <source>
        <dbReference type="EMBL" id="WGZ89622.1"/>
    </source>
</evidence>